<reference evidence="2" key="1">
    <citation type="submission" date="2021-02" db="EMBL/GenBank/DDBJ databases">
        <authorList>
            <person name="Dougan E. K."/>
            <person name="Rhodes N."/>
            <person name="Thang M."/>
            <person name="Chan C."/>
        </authorList>
    </citation>
    <scope>NUCLEOTIDE SEQUENCE</scope>
</reference>
<gene>
    <name evidence="2" type="ORF">SPIL2461_LOCUS17211</name>
</gene>
<evidence type="ECO:0000313" key="2">
    <source>
        <dbReference type="EMBL" id="CAE7647013.1"/>
    </source>
</evidence>
<dbReference type="AlphaFoldDB" id="A0A812VZH0"/>
<keyword evidence="3" id="KW-1185">Reference proteome</keyword>
<dbReference type="EMBL" id="CAJNIZ010043010">
    <property type="protein sequence ID" value="CAE7647013.1"/>
    <property type="molecule type" value="Genomic_DNA"/>
</dbReference>
<feature type="compositionally biased region" description="Basic and acidic residues" evidence="1">
    <location>
        <begin position="228"/>
        <end position="239"/>
    </location>
</feature>
<name>A0A812VZH0_SYMPI</name>
<organism evidence="2 3">
    <name type="scientific">Symbiodinium pilosum</name>
    <name type="common">Dinoflagellate</name>
    <dbReference type="NCBI Taxonomy" id="2952"/>
    <lineage>
        <taxon>Eukaryota</taxon>
        <taxon>Sar</taxon>
        <taxon>Alveolata</taxon>
        <taxon>Dinophyceae</taxon>
        <taxon>Suessiales</taxon>
        <taxon>Symbiodiniaceae</taxon>
        <taxon>Symbiodinium</taxon>
    </lineage>
</organism>
<evidence type="ECO:0000313" key="3">
    <source>
        <dbReference type="Proteomes" id="UP000649617"/>
    </source>
</evidence>
<evidence type="ECO:0008006" key="4">
    <source>
        <dbReference type="Google" id="ProtNLM"/>
    </source>
</evidence>
<evidence type="ECO:0000256" key="1">
    <source>
        <dbReference type="SAM" id="MobiDB-lite"/>
    </source>
</evidence>
<proteinExistence type="predicted"/>
<comment type="caution">
    <text evidence="2">The sequence shown here is derived from an EMBL/GenBank/DDBJ whole genome shotgun (WGS) entry which is preliminary data.</text>
</comment>
<dbReference type="OrthoDB" id="449411at2759"/>
<dbReference type="Proteomes" id="UP000649617">
    <property type="component" value="Unassembled WGS sequence"/>
</dbReference>
<sequence length="246" mass="28141">MTVERYQLLGDSSLYVKTPSKKKKPLKGDLEQMMGGPTEVTYQAGAGAREILQALKEMAPCKCLGISYFGNDILRSPLTSSQVRTWEKIMEIADKKAKYVGFVIAGSYQRYQDSYLAPLPIYDKNLWDIRRLLRANGFNATAGRDYVDTWAIADDKVHFASSSKKDLCRFWALALRSLCPRDERPRYPTRSELKRQREAEHTGCEESFKRRRTSDSVEQRHQTCRGGDSSRHSGGDREQSGGQRRW</sequence>
<protein>
    <recommendedName>
        <fullName evidence="4">SGNH hydrolase-type esterase domain-containing protein</fullName>
    </recommendedName>
</protein>
<accession>A0A812VZH0</accession>
<feature type="region of interest" description="Disordered" evidence="1">
    <location>
        <begin position="189"/>
        <end position="246"/>
    </location>
</feature>
<feature type="compositionally biased region" description="Basic and acidic residues" evidence="1">
    <location>
        <begin position="189"/>
        <end position="221"/>
    </location>
</feature>